<geneLocation type="plasmid" evidence="2 3">
    <name>pGD02.2.2</name>
</geneLocation>
<keyword evidence="1" id="KW-1133">Transmembrane helix</keyword>
<feature type="transmembrane region" description="Helical" evidence="1">
    <location>
        <begin position="12"/>
        <end position="36"/>
    </location>
</feature>
<proteinExistence type="predicted"/>
<protein>
    <submittedName>
        <fullName evidence="2">Uncharacterized protein</fullName>
    </submittedName>
</protein>
<accession>A0AA46X512</accession>
<dbReference type="RefSeq" id="WP_229582518.1">
    <property type="nucleotide sequence ID" value="NZ_CP083976.1"/>
</dbReference>
<evidence type="ECO:0000313" key="3">
    <source>
        <dbReference type="Proteomes" id="UP001162740"/>
    </source>
</evidence>
<dbReference type="AlphaFoldDB" id="A0AA46X512"/>
<dbReference type="EMBL" id="CP083976">
    <property type="protein sequence ID" value="UZF48492.1"/>
    <property type="molecule type" value="Genomic_DNA"/>
</dbReference>
<reference evidence="2 3" key="1">
    <citation type="journal article" date="2021" name="Front. Microbiol.">
        <title>Bacterial Transformation of Aromatic Monomers in Softwood Black Liquor.</title>
        <authorList>
            <person name="Navas L.E."/>
            <person name="Dexter G."/>
            <person name="Liu J."/>
            <person name="Levy-Booth D."/>
            <person name="Cho M."/>
            <person name="Jang S.K."/>
            <person name="Mansfield S.D."/>
            <person name="Renneckar S."/>
            <person name="Mohn W.W."/>
            <person name="Eltis L.D."/>
        </authorList>
    </citation>
    <scope>NUCLEOTIDE SEQUENCE [LARGE SCALE GENOMIC DNA]</scope>
    <source>
        <strain evidence="2 3">GD02</strain>
    </source>
</reference>
<sequence>MAVVTTFLMSSWWIPLLVIAPLAIVFLLAGVMAVAAPSPERRADAYRVVTAILQTRLFTRSTRDEDTSDA</sequence>
<keyword evidence="1" id="KW-0812">Transmembrane</keyword>
<evidence type="ECO:0000313" key="2">
    <source>
        <dbReference type="EMBL" id="UZF48492.1"/>
    </source>
</evidence>
<evidence type="ECO:0000256" key="1">
    <source>
        <dbReference type="SAM" id="Phobius"/>
    </source>
</evidence>
<gene>
    <name evidence="2" type="ORF">KUM34_029410</name>
</gene>
<name>A0AA46X512_RHORH</name>
<dbReference type="Proteomes" id="UP001162740">
    <property type="component" value="Plasmid pGD02.2.2"/>
</dbReference>
<organism evidence="2 3">
    <name type="scientific">Rhodococcus rhodochrous</name>
    <dbReference type="NCBI Taxonomy" id="1829"/>
    <lineage>
        <taxon>Bacteria</taxon>
        <taxon>Bacillati</taxon>
        <taxon>Actinomycetota</taxon>
        <taxon>Actinomycetes</taxon>
        <taxon>Mycobacteriales</taxon>
        <taxon>Nocardiaceae</taxon>
        <taxon>Rhodococcus</taxon>
    </lineage>
</organism>
<keyword evidence="2" id="KW-0614">Plasmid</keyword>
<keyword evidence="1" id="KW-0472">Membrane</keyword>